<sequence>MRPRGSFALSALCGILASFSVSPQGARCSGLPCRPAPAASVQELVHRSGVVLEGKLQEEGRERDMNQDERDLLLQQRARRTAPTPHQVRVRVHQVWGTKAGGLEKDSVISLLWHPGDTCLALSADTRYMFFMEPTNDTSVFLASFPPIETRRSVRKDISKVLCQECAEPKLKPLRNKTVDEGRKVTLTCEIEAGSPLPKFKWYKNGKEIPAKKSPNLKIKKKKGGKVSELQFKSATLSDIATYTCEAINKLGKVSTSGNLTVITAATSTTPSLKTSSHVARCSDSEKSYCVNGGECFTLELTPGTTKFLCRCPNEFTGDRCQTYVMASFYKHLGIEFMEAEELYQKRVLTITGICIALLVVGIMCVVAYCKTKKQRKKLHDRLRQSLRERSAMAGMASGPQIPHPPPESLQLVNQYVSQNAVPAQHVIEKETETSFSTSQCTTSTNQSSMTTHPSSQSWSNGKNESMSSESRSVLVMSSAEGSRQGTPSHRGRLNGTGGTHDLGAYLRNTRDMADSHRNSPYSERYVSAMTTPTRLSPVELLPPGSPLSPPSEVSSAPFSSLAMSVPSMAMSPSGEEERPLLFASPPQLRDKQRMCHSGASQQCSRNSAHYNHGQDDASLPPSPLHIVEDDEYGSTQEYDAVATVTAGTTASQPPLLQSPSYNNKLPNGQPAGKRTKCNGTAASATTPTTALQGGGEVASESISERSSSEESETEDERVGEDTPFLNLQNPLAIGILELSTAALLPADASRTNPALRLSPQDDLQTRLSSVMANQDPIAV</sequence>
<feature type="chain" id="PRO_5044320955" description="Pro-neuregulin-1, membrane-bound isoform" evidence="18">
    <location>
        <begin position="29"/>
        <end position="780"/>
    </location>
</feature>
<dbReference type="GeneTree" id="ENSGT00940000157326"/>
<evidence type="ECO:0000256" key="7">
    <source>
        <dbReference type="ARBA" id="ARBA00022692"/>
    </source>
</evidence>
<keyword evidence="5" id="KW-0964">Secreted</keyword>
<name>A0AAY4E2F9_9TELE</name>
<proteinExistence type="inferred from homology"/>
<feature type="compositionally biased region" description="Low complexity" evidence="16">
    <location>
        <begin position="681"/>
        <end position="691"/>
    </location>
</feature>
<accession>A0AAY4E2F9</accession>
<keyword evidence="7 17" id="KW-0812">Transmembrane</keyword>
<evidence type="ECO:0000256" key="18">
    <source>
        <dbReference type="SAM" id="SignalP"/>
    </source>
</evidence>
<dbReference type="SMART" id="SM00409">
    <property type="entry name" value="IG"/>
    <property type="match status" value="1"/>
</dbReference>
<dbReference type="GO" id="GO:0035556">
    <property type="term" value="P:intracellular signal transduction"/>
    <property type="evidence" value="ECO:0007669"/>
    <property type="project" value="TreeGrafter"/>
</dbReference>
<keyword evidence="6 15" id="KW-0245">EGF-like domain</keyword>
<comment type="similarity">
    <text evidence="3">Belongs to the neuregulin family.</text>
</comment>
<dbReference type="SMART" id="SM00408">
    <property type="entry name" value="IGc2"/>
    <property type="match status" value="1"/>
</dbReference>
<reference evidence="21 22" key="1">
    <citation type="submission" date="2020-06" db="EMBL/GenBank/DDBJ databases">
        <authorList>
            <consortium name="Wellcome Sanger Institute Data Sharing"/>
        </authorList>
    </citation>
    <scope>NUCLEOTIDE SEQUENCE [LARGE SCALE GENOMIC DNA]</scope>
</reference>
<evidence type="ECO:0000256" key="2">
    <source>
        <dbReference type="ARBA" id="ARBA00004613"/>
    </source>
</evidence>
<evidence type="ECO:0000256" key="4">
    <source>
        <dbReference type="ARBA" id="ARBA00022475"/>
    </source>
</evidence>
<feature type="compositionally biased region" description="Low complexity" evidence="16">
    <location>
        <begin position="434"/>
        <end position="452"/>
    </location>
</feature>
<dbReference type="PANTHER" id="PTHR11100:SF7">
    <property type="entry name" value="PRO-NEUREGULIN-1, MEMBRANE-BOUND ISOFORM"/>
    <property type="match status" value="1"/>
</dbReference>
<evidence type="ECO:0000256" key="10">
    <source>
        <dbReference type="ARBA" id="ARBA00023136"/>
    </source>
</evidence>
<dbReference type="AlphaFoldDB" id="A0AAY4E2F9"/>
<evidence type="ECO:0000313" key="21">
    <source>
        <dbReference type="Ensembl" id="ENSDCDP00010051790.1"/>
    </source>
</evidence>
<dbReference type="GO" id="GO:0055013">
    <property type="term" value="P:cardiac muscle cell development"/>
    <property type="evidence" value="ECO:0007669"/>
    <property type="project" value="UniProtKB-ARBA"/>
</dbReference>
<reference evidence="21" key="2">
    <citation type="submission" date="2025-08" db="UniProtKB">
        <authorList>
            <consortium name="Ensembl"/>
        </authorList>
    </citation>
    <scope>IDENTIFICATION</scope>
</reference>
<dbReference type="FunFam" id="2.60.40.10:FF:000107">
    <property type="entry name" value="Myosin, light chain kinase a"/>
    <property type="match status" value="1"/>
</dbReference>
<feature type="compositionally biased region" description="Low complexity" evidence="16">
    <location>
        <begin position="465"/>
        <end position="479"/>
    </location>
</feature>
<dbReference type="InterPro" id="IPR007110">
    <property type="entry name" value="Ig-like_dom"/>
</dbReference>
<dbReference type="Pfam" id="PF02158">
    <property type="entry name" value="Neuregulin"/>
    <property type="match status" value="1"/>
</dbReference>
<evidence type="ECO:0000256" key="13">
    <source>
        <dbReference type="ARBA" id="ARBA00023319"/>
    </source>
</evidence>
<dbReference type="InterPro" id="IPR057909">
    <property type="entry name" value="NRG2_N"/>
</dbReference>
<feature type="signal peptide" evidence="18">
    <location>
        <begin position="1"/>
        <end position="28"/>
    </location>
</feature>
<evidence type="ECO:0000256" key="11">
    <source>
        <dbReference type="ARBA" id="ARBA00023157"/>
    </source>
</evidence>
<dbReference type="InterPro" id="IPR013098">
    <property type="entry name" value="Ig_I-set"/>
</dbReference>
<dbReference type="GO" id="GO:0045499">
    <property type="term" value="F:chemorepellent activity"/>
    <property type="evidence" value="ECO:0007669"/>
    <property type="project" value="TreeGrafter"/>
</dbReference>
<dbReference type="Proteomes" id="UP000694580">
    <property type="component" value="Chromosome 3"/>
</dbReference>
<dbReference type="GeneID" id="114785299"/>
<evidence type="ECO:0000256" key="3">
    <source>
        <dbReference type="ARBA" id="ARBA00008216"/>
    </source>
</evidence>
<evidence type="ECO:0000256" key="1">
    <source>
        <dbReference type="ARBA" id="ARBA00004251"/>
    </source>
</evidence>
<dbReference type="InterPro" id="IPR018250">
    <property type="entry name" value="NRG1"/>
</dbReference>
<dbReference type="PROSITE" id="PS50835">
    <property type="entry name" value="IG_LIKE"/>
    <property type="match status" value="1"/>
</dbReference>
<dbReference type="PROSITE" id="PS00022">
    <property type="entry name" value="EGF_1"/>
    <property type="match status" value="1"/>
</dbReference>
<feature type="region of interest" description="Disordered" evidence="16">
    <location>
        <begin position="650"/>
        <end position="725"/>
    </location>
</feature>
<dbReference type="GO" id="GO:0005615">
    <property type="term" value="C:extracellular space"/>
    <property type="evidence" value="ECO:0007669"/>
    <property type="project" value="TreeGrafter"/>
</dbReference>
<dbReference type="Pfam" id="PF25518">
    <property type="entry name" value="NRG2_N"/>
    <property type="match status" value="1"/>
</dbReference>
<evidence type="ECO:0000256" key="8">
    <source>
        <dbReference type="ARBA" id="ARBA00022989"/>
    </source>
</evidence>
<keyword evidence="11 15" id="KW-1015">Disulfide bond</keyword>
<dbReference type="InterPro" id="IPR000742">
    <property type="entry name" value="EGF"/>
</dbReference>
<keyword evidence="13" id="KW-0393">Immunoglobulin domain</keyword>
<keyword evidence="22" id="KW-1185">Reference proteome</keyword>
<feature type="compositionally biased region" description="Polar residues" evidence="16">
    <location>
        <begin position="599"/>
        <end position="610"/>
    </location>
</feature>
<evidence type="ECO:0000256" key="15">
    <source>
        <dbReference type="PROSITE-ProRule" id="PRU00076"/>
    </source>
</evidence>
<feature type="domain" description="Ig-like" evidence="20">
    <location>
        <begin position="169"/>
        <end position="261"/>
    </location>
</feature>
<dbReference type="SUPFAM" id="SSF48726">
    <property type="entry name" value="Immunoglobulin"/>
    <property type="match status" value="1"/>
</dbReference>
<dbReference type="Pfam" id="PF07679">
    <property type="entry name" value="I-set"/>
    <property type="match status" value="1"/>
</dbReference>
<feature type="domain" description="EGF-like" evidence="19">
    <location>
        <begin position="278"/>
        <end position="322"/>
    </location>
</feature>
<feature type="region of interest" description="Disordered" evidence="16">
    <location>
        <begin position="431"/>
        <end position="502"/>
    </location>
</feature>
<dbReference type="GO" id="GO:0030296">
    <property type="term" value="F:protein tyrosine kinase activator activity"/>
    <property type="evidence" value="ECO:0007669"/>
    <property type="project" value="TreeGrafter"/>
</dbReference>
<comment type="subcellular location">
    <subcellularLocation>
        <location evidence="1">Cell membrane</location>
        <topology evidence="1">Single-pass type I membrane protein</topology>
    </subcellularLocation>
    <subcellularLocation>
        <location evidence="2">Secreted</location>
    </subcellularLocation>
</comment>
<keyword evidence="12" id="KW-0325">Glycoprotein</keyword>
<dbReference type="GO" id="GO:0005886">
    <property type="term" value="C:plasma membrane"/>
    <property type="evidence" value="ECO:0007669"/>
    <property type="project" value="UniProtKB-SubCell"/>
</dbReference>
<feature type="disulfide bond" evidence="15">
    <location>
        <begin position="312"/>
        <end position="321"/>
    </location>
</feature>
<evidence type="ECO:0000256" key="5">
    <source>
        <dbReference type="ARBA" id="ARBA00022525"/>
    </source>
</evidence>
<dbReference type="InterPro" id="IPR003598">
    <property type="entry name" value="Ig_sub2"/>
</dbReference>
<dbReference type="SMART" id="SM00181">
    <property type="entry name" value="EGF"/>
    <property type="match status" value="1"/>
</dbReference>
<dbReference type="Gene3D" id="2.10.25.10">
    <property type="entry name" value="Laminin"/>
    <property type="match status" value="1"/>
</dbReference>
<evidence type="ECO:0000256" key="12">
    <source>
        <dbReference type="ARBA" id="ARBA00023180"/>
    </source>
</evidence>
<gene>
    <name evidence="21" type="primary">NRG1</name>
</gene>
<feature type="region of interest" description="Disordered" evidence="16">
    <location>
        <begin position="597"/>
        <end position="621"/>
    </location>
</feature>
<dbReference type="Ensembl" id="ENSDCDT00010062260.1">
    <property type="protein sequence ID" value="ENSDCDP00010051790.1"/>
    <property type="gene ID" value="ENSDCDG00010030431.1"/>
</dbReference>
<keyword evidence="10 17" id="KW-0472">Membrane</keyword>
<dbReference type="InterPro" id="IPR036179">
    <property type="entry name" value="Ig-like_dom_sf"/>
</dbReference>
<evidence type="ECO:0000256" key="14">
    <source>
        <dbReference type="ARBA" id="ARBA00034341"/>
    </source>
</evidence>
<evidence type="ECO:0000256" key="16">
    <source>
        <dbReference type="SAM" id="MobiDB-lite"/>
    </source>
</evidence>
<feature type="transmembrane region" description="Helical" evidence="17">
    <location>
        <begin position="348"/>
        <end position="370"/>
    </location>
</feature>
<evidence type="ECO:0000313" key="22">
    <source>
        <dbReference type="Proteomes" id="UP000694580"/>
    </source>
</evidence>
<keyword evidence="8 17" id="KW-1133">Transmembrane helix</keyword>
<dbReference type="InterPro" id="IPR002154">
    <property type="entry name" value="Neuregulin_C"/>
</dbReference>
<evidence type="ECO:0000259" key="19">
    <source>
        <dbReference type="PROSITE" id="PS50026"/>
    </source>
</evidence>
<protein>
    <recommendedName>
        <fullName evidence="14">Pro-neuregulin-1, membrane-bound isoform</fullName>
    </recommendedName>
</protein>
<dbReference type="PANTHER" id="PTHR11100">
    <property type="entry name" value="HEREGULIN-NEUREGULIN FAMILY MEMBER"/>
    <property type="match status" value="1"/>
</dbReference>
<dbReference type="RefSeq" id="XP_028827146.1">
    <property type="nucleotide sequence ID" value="XM_028971313.1"/>
</dbReference>
<keyword evidence="9" id="KW-0339">Growth factor</keyword>
<feature type="compositionally biased region" description="Polar residues" evidence="16">
    <location>
        <begin position="453"/>
        <end position="464"/>
    </location>
</feature>
<evidence type="ECO:0000259" key="20">
    <source>
        <dbReference type="PROSITE" id="PS50835"/>
    </source>
</evidence>
<dbReference type="GO" id="GO:0008083">
    <property type="term" value="F:growth factor activity"/>
    <property type="evidence" value="ECO:0007669"/>
    <property type="project" value="UniProtKB-KW"/>
</dbReference>
<dbReference type="InterPro" id="IPR013783">
    <property type="entry name" value="Ig-like_fold"/>
</dbReference>
<keyword evidence="4" id="KW-1003">Cell membrane</keyword>
<dbReference type="PRINTS" id="PR01089">
    <property type="entry name" value="NEUREGULIN"/>
</dbReference>
<reference evidence="21" key="3">
    <citation type="submission" date="2025-09" db="UniProtKB">
        <authorList>
            <consortium name="Ensembl"/>
        </authorList>
    </citation>
    <scope>IDENTIFICATION</scope>
</reference>
<dbReference type="SUPFAM" id="SSF57196">
    <property type="entry name" value="EGF/Laminin"/>
    <property type="match status" value="1"/>
</dbReference>
<evidence type="ECO:0000256" key="17">
    <source>
        <dbReference type="SAM" id="Phobius"/>
    </source>
</evidence>
<evidence type="ECO:0000256" key="9">
    <source>
        <dbReference type="ARBA" id="ARBA00023030"/>
    </source>
</evidence>
<organism evidence="21 22">
    <name type="scientific">Denticeps clupeoides</name>
    <name type="common">denticle herring</name>
    <dbReference type="NCBI Taxonomy" id="299321"/>
    <lineage>
        <taxon>Eukaryota</taxon>
        <taxon>Metazoa</taxon>
        <taxon>Chordata</taxon>
        <taxon>Craniata</taxon>
        <taxon>Vertebrata</taxon>
        <taxon>Euteleostomi</taxon>
        <taxon>Actinopterygii</taxon>
        <taxon>Neopterygii</taxon>
        <taxon>Teleostei</taxon>
        <taxon>Clupei</taxon>
        <taxon>Clupeiformes</taxon>
        <taxon>Denticipitoidei</taxon>
        <taxon>Denticipitidae</taxon>
        <taxon>Denticeps</taxon>
    </lineage>
</organism>
<comment type="caution">
    <text evidence="15">Lacks conserved residue(s) required for the propagation of feature annotation.</text>
</comment>
<dbReference type="InterPro" id="IPR040180">
    <property type="entry name" value="Neuregulin"/>
</dbReference>
<feature type="compositionally biased region" description="Acidic residues" evidence="16">
    <location>
        <begin position="710"/>
        <end position="719"/>
    </location>
</feature>
<dbReference type="GO" id="GO:0007399">
    <property type="term" value="P:nervous system development"/>
    <property type="evidence" value="ECO:0007669"/>
    <property type="project" value="InterPro"/>
</dbReference>
<dbReference type="InterPro" id="IPR003599">
    <property type="entry name" value="Ig_sub"/>
</dbReference>
<dbReference type="PROSITE" id="PS50026">
    <property type="entry name" value="EGF_3"/>
    <property type="match status" value="1"/>
</dbReference>
<feature type="compositionally biased region" description="Polar residues" evidence="16">
    <location>
        <begin position="652"/>
        <end position="667"/>
    </location>
</feature>
<dbReference type="GO" id="GO:0003007">
    <property type="term" value="P:heart morphogenesis"/>
    <property type="evidence" value="ECO:0007669"/>
    <property type="project" value="UniProtKB-ARBA"/>
</dbReference>
<dbReference type="Gene3D" id="2.60.40.10">
    <property type="entry name" value="Immunoglobulins"/>
    <property type="match status" value="1"/>
</dbReference>
<keyword evidence="18" id="KW-0732">Signal</keyword>
<evidence type="ECO:0000256" key="6">
    <source>
        <dbReference type="ARBA" id="ARBA00022536"/>
    </source>
</evidence>